<name>A0A072VBD5_MEDTR</name>
<gene>
    <name evidence="1" type="ordered locus">MTR_2g090260</name>
</gene>
<sequence length="229" mass="26123">MKIFCKGNNSNISILKKVFLNYGEVSGQLVKPKKSYIFACSISNHRLIQLANDLVKLLKDLEKRMRNFIWSGDLNQRKLVIIAWNKVCTPLKEGGLGVRNLSDINEAGNLKVCWDIMQSDLQWDQFIRSRILRNKKPVNYHVSSSVLSGARHKYSTKLKLLSIPNSYKEDKLIWKPSHDGSLSFKDAYRFHTSPHPQNISWAKTICNAAIVPLQASSCLEDSSQQAPHR</sequence>
<reference evidence="2" key="3">
    <citation type="submission" date="2015-04" db="UniProtKB">
        <authorList>
            <consortium name="EnsemblPlants"/>
        </authorList>
    </citation>
    <scope>IDENTIFICATION</scope>
    <source>
        <strain evidence="2">cv. Jemalong A17</strain>
    </source>
</reference>
<proteinExistence type="predicted"/>
<keyword evidence="3" id="KW-1185">Reference proteome</keyword>
<evidence type="ECO:0000313" key="2">
    <source>
        <dbReference type="EnsemblPlants" id="KEH39112"/>
    </source>
</evidence>
<reference evidence="1 3" key="1">
    <citation type="journal article" date="2011" name="Nature">
        <title>The Medicago genome provides insight into the evolution of rhizobial symbioses.</title>
        <authorList>
            <person name="Young N.D."/>
            <person name="Debelle F."/>
            <person name="Oldroyd G.E."/>
            <person name="Geurts R."/>
            <person name="Cannon S.B."/>
            <person name="Udvardi M.K."/>
            <person name="Benedito V.A."/>
            <person name="Mayer K.F."/>
            <person name="Gouzy J."/>
            <person name="Schoof H."/>
            <person name="Van de Peer Y."/>
            <person name="Proost S."/>
            <person name="Cook D.R."/>
            <person name="Meyers B.C."/>
            <person name="Spannagl M."/>
            <person name="Cheung F."/>
            <person name="De Mita S."/>
            <person name="Krishnakumar V."/>
            <person name="Gundlach H."/>
            <person name="Zhou S."/>
            <person name="Mudge J."/>
            <person name="Bharti A.K."/>
            <person name="Murray J.D."/>
            <person name="Naoumkina M.A."/>
            <person name="Rosen B."/>
            <person name="Silverstein K.A."/>
            <person name="Tang H."/>
            <person name="Rombauts S."/>
            <person name="Zhao P.X."/>
            <person name="Zhou P."/>
            <person name="Barbe V."/>
            <person name="Bardou P."/>
            <person name="Bechner M."/>
            <person name="Bellec A."/>
            <person name="Berger A."/>
            <person name="Berges H."/>
            <person name="Bidwell S."/>
            <person name="Bisseling T."/>
            <person name="Choisne N."/>
            <person name="Couloux A."/>
            <person name="Denny R."/>
            <person name="Deshpande S."/>
            <person name="Dai X."/>
            <person name="Doyle J.J."/>
            <person name="Dudez A.M."/>
            <person name="Farmer A.D."/>
            <person name="Fouteau S."/>
            <person name="Franken C."/>
            <person name="Gibelin C."/>
            <person name="Gish J."/>
            <person name="Goldstein S."/>
            <person name="Gonzalez A.J."/>
            <person name="Green P.J."/>
            <person name="Hallab A."/>
            <person name="Hartog M."/>
            <person name="Hua A."/>
            <person name="Humphray S.J."/>
            <person name="Jeong D.H."/>
            <person name="Jing Y."/>
            <person name="Jocker A."/>
            <person name="Kenton S.M."/>
            <person name="Kim D.J."/>
            <person name="Klee K."/>
            <person name="Lai H."/>
            <person name="Lang C."/>
            <person name="Lin S."/>
            <person name="Macmil S.L."/>
            <person name="Magdelenat G."/>
            <person name="Matthews L."/>
            <person name="McCorrison J."/>
            <person name="Monaghan E.L."/>
            <person name="Mun J.H."/>
            <person name="Najar F.Z."/>
            <person name="Nicholson C."/>
            <person name="Noirot C."/>
            <person name="O'Bleness M."/>
            <person name="Paule C.R."/>
            <person name="Poulain J."/>
            <person name="Prion F."/>
            <person name="Qin B."/>
            <person name="Qu C."/>
            <person name="Retzel E.F."/>
            <person name="Riddle C."/>
            <person name="Sallet E."/>
            <person name="Samain S."/>
            <person name="Samson N."/>
            <person name="Sanders I."/>
            <person name="Saurat O."/>
            <person name="Scarpelli C."/>
            <person name="Schiex T."/>
            <person name="Segurens B."/>
            <person name="Severin A.J."/>
            <person name="Sherrier D.J."/>
            <person name="Shi R."/>
            <person name="Sims S."/>
            <person name="Singer S.R."/>
            <person name="Sinharoy S."/>
            <person name="Sterck L."/>
            <person name="Viollet A."/>
            <person name="Wang B.B."/>
            <person name="Wang K."/>
            <person name="Wang M."/>
            <person name="Wang X."/>
            <person name="Warfsmann J."/>
            <person name="Weissenbach J."/>
            <person name="White D.D."/>
            <person name="White J.D."/>
            <person name="Wiley G.B."/>
            <person name="Wincker P."/>
            <person name="Xing Y."/>
            <person name="Yang L."/>
            <person name="Yao Z."/>
            <person name="Ying F."/>
            <person name="Zhai J."/>
            <person name="Zhou L."/>
            <person name="Zuber A."/>
            <person name="Denarie J."/>
            <person name="Dixon R.A."/>
            <person name="May G.D."/>
            <person name="Schwartz D.C."/>
            <person name="Rogers J."/>
            <person name="Quetier F."/>
            <person name="Town C.D."/>
            <person name="Roe B.A."/>
        </authorList>
    </citation>
    <scope>NUCLEOTIDE SEQUENCE [LARGE SCALE GENOMIC DNA]</scope>
    <source>
        <strain evidence="1">A17</strain>
        <strain evidence="2 3">cv. Jemalong A17</strain>
    </source>
</reference>
<reference evidence="1 3" key="2">
    <citation type="journal article" date="2014" name="BMC Genomics">
        <title>An improved genome release (version Mt4.0) for the model legume Medicago truncatula.</title>
        <authorList>
            <person name="Tang H."/>
            <person name="Krishnakumar V."/>
            <person name="Bidwell S."/>
            <person name="Rosen B."/>
            <person name="Chan A."/>
            <person name="Zhou S."/>
            <person name="Gentzbittel L."/>
            <person name="Childs K.L."/>
            <person name="Yandell M."/>
            <person name="Gundlach H."/>
            <person name="Mayer K.F."/>
            <person name="Schwartz D.C."/>
            <person name="Town C.D."/>
        </authorList>
    </citation>
    <scope>GENOME REANNOTATION</scope>
    <source>
        <strain evidence="1">A17</strain>
        <strain evidence="2 3">cv. Jemalong A17</strain>
    </source>
</reference>
<evidence type="ECO:0000313" key="3">
    <source>
        <dbReference type="Proteomes" id="UP000002051"/>
    </source>
</evidence>
<dbReference type="AlphaFoldDB" id="A0A072VBD5"/>
<dbReference type="PANTHER" id="PTHR33116:SF80">
    <property type="entry name" value="REVERSE TRANSCRIPTASE ZINC-BINDING DOMAIN-CONTAINING PROTEIN"/>
    <property type="match status" value="1"/>
</dbReference>
<dbReference type="STRING" id="3880.A0A072VBD5"/>
<dbReference type="EnsemblPlants" id="KEH39112">
    <property type="protein sequence ID" value="KEH39112"/>
    <property type="gene ID" value="MTR_2g090260"/>
</dbReference>
<dbReference type="EMBL" id="CM001218">
    <property type="protein sequence ID" value="KEH39112.1"/>
    <property type="molecule type" value="Genomic_DNA"/>
</dbReference>
<protein>
    <submittedName>
        <fullName evidence="1 2">Uncharacterized protein</fullName>
    </submittedName>
</protein>
<organism evidence="1 3">
    <name type="scientific">Medicago truncatula</name>
    <name type="common">Barrel medic</name>
    <name type="synonym">Medicago tribuloides</name>
    <dbReference type="NCBI Taxonomy" id="3880"/>
    <lineage>
        <taxon>Eukaryota</taxon>
        <taxon>Viridiplantae</taxon>
        <taxon>Streptophyta</taxon>
        <taxon>Embryophyta</taxon>
        <taxon>Tracheophyta</taxon>
        <taxon>Spermatophyta</taxon>
        <taxon>Magnoliopsida</taxon>
        <taxon>eudicotyledons</taxon>
        <taxon>Gunneridae</taxon>
        <taxon>Pentapetalae</taxon>
        <taxon>rosids</taxon>
        <taxon>fabids</taxon>
        <taxon>Fabales</taxon>
        <taxon>Fabaceae</taxon>
        <taxon>Papilionoideae</taxon>
        <taxon>50 kb inversion clade</taxon>
        <taxon>NPAAA clade</taxon>
        <taxon>Hologalegina</taxon>
        <taxon>IRL clade</taxon>
        <taxon>Trifolieae</taxon>
        <taxon>Medicago</taxon>
    </lineage>
</organism>
<accession>A0A072VBD5</accession>
<evidence type="ECO:0000313" key="1">
    <source>
        <dbReference type="EMBL" id="KEH39112.1"/>
    </source>
</evidence>
<dbReference type="Proteomes" id="UP000002051">
    <property type="component" value="Chromosome 2"/>
</dbReference>
<dbReference type="HOGENOM" id="CLU_1211353_0_0_1"/>
<dbReference type="PANTHER" id="PTHR33116">
    <property type="entry name" value="REVERSE TRANSCRIPTASE ZINC-BINDING DOMAIN-CONTAINING PROTEIN-RELATED-RELATED"/>
    <property type="match status" value="1"/>
</dbReference>